<keyword evidence="4" id="KW-1185">Reference proteome</keyword>
<organism evidence="3 4">
    <name type="scientific">Labeo rohita</name>
    <name type="common">Indian major carp</name>
    <name type="synonym">Cyprinus rohita</name>
    <dbReference type="NCBI Taxonomy" id="84645"/>
    <lineage>
        <taxon>Eukaryota</taxon>
        <taxon>Metazoa</taxon>
        <taxon>Chordata</taxon>
        <taxon>Craniata</taxon>
        <taxon>Vertebrata</taxon>
        <taxon>Euteleostomi</taxon>
        <taxon>Actinopterygii</taxon>
        <taxon>Neopterygii</taxon>
        <taxon>Teleostei</taxon>
        <taxon>Ostariophysi</taxon>
        <taxon>Cypriniformes</taxon>
        <taxon>Cyprinidae</taxon>
        <taxon>Labeoninae</taxon>
        <taxon>Labeonini</taxon>
        <taxon>Labeo</taxon>
    </lineage>
</organism>
<gene>
    <name evidence="3" type="ORF">H4Q32_029696</name>
</gene>
<feature type="coiled-coil region" evidence="2">
    <location>
        <begin position="79"/>
        <end position="106"/>
    </location>
</feature>
<reference evidence="3 4" key="1">
    <citation type="submission" date="2022-01" db="EMBL/GenBank/DDBJ databases">
        <title>A high-quality chromosome-level genome assembly of rohu carp, Labeo rohita.</title>
        <authorList>
            <person name="Arick M.A. II"/>
            <person name="Hsu C.-Y."/>
            <person name="Magbanua Z."/>
            <person name="Pechanova O."/>
            <person name="Grover C."/>
            <person name="Miller E."/>
            <person name="Thrash A."/>
            <person name="Ezzel L."/>
            <person name="Alam S."/>
            <person name="Benzie J."/>
            <person name="Hamilton M."/>
            <person name="Karsi A."/>
            <person name="Lawrence M.L."/>
            <person name="Peterson D.G."/>
        </authorList>
    </citation>
    <scope>NUCLEOTIDE SEQUENCE [LARGE SCALE GENOMIC DNA]</scope>
    <source>
        <strain evidence="4">BAU-BD-2019</strain>
        <tissue evidence="3">Blood</tissue>
    </source>
</reference>
<dbReference type="PANTHER" id="PTHR14096:SF28">
    <property type="entry name" value="APOLIPOPROTEIN L, 1-RELATED"/>
    <property type="match status" value="1"/>
</dbReference>
<keyword evidence="2" id="KW-0175">Coiled coil</keyword>
<dbReference type="EMBL" id="JACTAM010002221">
    <property type="protein sequence ID" value="KAI2645492.1"/>
    <property type="molecule type" value="Genomic_DNA"/>
</dbReference>
<comment type="caution">
    <text evidence="3">The sequence shown here is derived from an EMBL/GenBank/DDBJ whole genome shotgun (WGS) entry which is preliminary data.</text>
</comment>
<proteinExistence type="inferred from homology"/>
<evidence type="ECO:0000313" key="3">
    <source>
        <dbReference type="EMBL" id="KAI2645492.1"/>
    </source>
</evidence>
<evidence type="ECO:0000256" key="1">
    <source>
        <dbReference type="ARBA" id="ARBA00010090"/>
    </source>
</evidence>
<comment type="similarity">
    <text evidence="1">Belongs to the apolipoprotein L family.</text>
</comment>
<dbReference type="PANTHER" id="PTHR14096">
    <property type="entry name" value="APOLIPOPROTEIN L"/>
    <property type="match status" value="1"/>
</dbReference>
<protein>
    <submittedName>
        <fullName evidence="3">Apolipoprotein L3</fullName>
    </submittedName>
</protein>
<dbReference type="Proteomes" id="UP000830375">
    <property type="component" value="Unassembled WGS sequence"/>
</dbReference>
<accession>A0ABQ8L6B7</accession>
<evidence type="ECO:0000256" key="2">
    <source>
        <dbReference type="SAM" id="Coils"/>
    </source>
</evidence>
<dbReference type="InterPro" id="IPR008405">
    <property type="entry name" value="ApoL"/>
</dbReference>
<name>A0ABQ8L6B7_LABRO</name>
<sequence length="251" mass="26861">MHKKTTEGSLTGAALGAAGGIASIAGLSLAPSLAFTGAGAAVGIVGGATSATYTITNMIEAKNLHETIEKIIKYVQNTISAIIEQLREIYDNIEETEQLEETMEKESVTTAATDISEQKNEIGKVSALAVKGMLVFVQAANVAVDAAEAAFVAAWAAKVARVSANAAKFGGRATGILSAVFVVFDVVSVVQHATEISEINQPADNRNQENIKSDTLKFIRMPDIPPCDFWVFWTHYRNVGDSCSFWEKWFV</sequence>
<evidence type="ECO:0000313" key="4">
    <source>
        <dbReference type="Proteomes" id="UP000830375"/>
    </source>
</evidence>